<dbReference type="Proteomes" id="UP000070352">
    <property type="component" value="Unassembled WGS sequence"/>
</dbReference>
<feature type="transmembrane region" description="Helical" evidence="1">
    <location>
        <begin position="6"/>
        <end position="30"/>
    </location>
</feature>
<evidence type="ECO:0000259" key="2">
    <source>
        <dbReference type="Pfam" id="PF06580"/>
    </source>
</evidence>
<dbReference type="InterPro" id="IPR010559">
    <property type="entry name" value="Sig_transdc_His_kin_internal"/>
</dbReference>
<keyword evidence="4" id="KW-1185">Reference proteome</keyword>
<sequence>MSLSVFTFIIMIGVLSPVLTFILFFSSAYFEREVEYSEIKYHQEQLEKELEYSELIQLSQQIQPHFLSNSINALLSLARLDRKQELIKAIEHLSLFLRYKYQNKQYLSQIRKELEYTKHYLAIQQLRYGKRLSIHYDIDDDLLDNSIPPYLIQTLVENAFKHGLEKKYGDMILKMILQTKNNQHHLIVQDNGPNWEETDQTKRKLGIGLQNIENRLNLLYQDQWKLELMRKDEYTWIECVWPMEKKKGDK</sequence>
<organism evidence="3 4">
    <name type="scientific">Tepidibacillus decaturensis</name>
    <dbReference type="NCBI Taxonomy" id="1413211"/>
    <lineage>
        <taxon>Bacteria</taxon>
        <taxon>Bacillati</taxon>
        <taxon>Bacillota</taxon>
        <taxon>Bacilli</taxon>
        <taxon>Bacillales</taxon>
        <taxon>Bacillaceae</taxon>
        <taxon>Tepidibacillus</taxon>
    </lineage>
</organism>
<evidence type="ECO:0000256" key="1">
    <source>
        <dbReference type="SAM" id="Phobius"/>
    </source>
</evidence>
<evidence type="ECO:0000313" key="4">
    <source>
        <dbReference type="Proteomes" id="UP000070352"/>
    </source>
</evidence>
<reference evidence="3 4" key="1">
    <citation type="submission" date="2016-02" db="EMBL/GenBank/DDBJ databases">
        <title>Draft Genome for Tepidibacillus decaturensis nov. sp. Strain Z9, an Anaerobic, Moderately Thermophilic and Heterotrophic Bacterium from Deep Subsurface of the Illinois Basin, USA.</title>
        <authorList>
            <person name="Dong Y."/>
            <person name="Chang J.Y."/>
            <person name="Sanford R."/>
            <person name="Fouke B.W."/>
        </authorList>
    </citation>
    <scope>NUCLEOTIDE SEQUENCE [LARGE SCALE GENOMIC DNA]</scope>
    <source>
        <strain evidence="3 4">Z9</strain>
    </source>
</reference>
<name>A0A135L707_9BACI</name>
<dbReference type="GO" id="GO:0016020">
    <property type="term" value="C:membrane"/>
    <property type="evidence" value="ECO:0007669"/>
    <property type="project" value="InterPro"/>
</dbReference>
<protein>
    <recommendedName>
        <fullName evidence="2">Signal transduction histidine kinase internal region domain-containing protein</fullName>
    </recommendedName>
</protein>
<proteinExistence type="predicted"/>
<dbReference type="OrthoDB" id="9776552at2"/>
<keyword evidence="1" id="KW-0812">Transmembrane</keyword>
<dbReference type="PANTHER" id="PTHR34220">
    <property type="entry name" value="SENSOR HISTIDINE KINASE YPDA"/>
    <property type="match status" value="1"/>
</dbReference>
<dbReference type="RefSeq" id="WP_068726527.1">
    <property type="nucleotide sequence ID" value="NZ_LSKU01000001.1"/>
</dbReference>
<keyword evidence="1" id="KW-1133">Transmembrane helix</keyword>
<dbReference type="InterPro" id="IPR036890">
    <property type="entry name" value="HATPase_C_sf"/>
</dbReference>
<dbReference type="STRING" id="1413211.U473_11670"/>
<keyword evidence="1" id="KW-0472">Membrane</keyword>
<accession>A0A135L707</accession>
<dbReference type="GO" id="GO:0000155">
    <property type="term" value="F:phosphorelay sensor kinase activity"/>
    <property type="evidence" value="ECO:0007669"/>
    <property type="project" value="InterPro"/>
</dbReference>
<evidence type="ECO:0000313" key="3">
    <source>
        <dbReference type="EMBL" id="KXG44603.1"/>
    </source>
</evidence>
<dbReference type="AlphaFoldDB" id="A0A135L707"/>
<dbReference type="SUPFAM" id="SSF55874">
    <property type="entry name" value="ATPase domain of HSP90 chaperone/DNA topoisomerase II/histidine kinase"/>
    <property type="match status" value="1"/>
</dbReference>
<dbReference type="PANTHER" id="PTHR34220:SF7">
    <property type="entry name" value="SENSOR HISTIDINE KINASE YPDA"/>
    <property type="match status" value="1"/>
</dbReference>
<dbReference type="InterPro" id="IPR050640">
    <property type="entry name" value="Bact_2-comp_sensor_kinase"/>
</dbReference>
<gene>
    <name evidence="3" type="ORF">U473_11670</name>
</gene>
<dbReference type="Gene3D" id="3.30.565.10">
    <property type="entry name" value="Histidine kinase-like ATPase, C-terminal domain"/>
    <property type="match status" value="1"/>
</dbReference>
<dbReference type="Pfam" id="PF06580">
    <property type="entry name" value="His_kinase"/>
    <property type="match status" value="1"/>
</dbReference>
<dbReference type="EMBL" id="LSKU01000001">
    <property type="protein sequence ID" value="KXG44603.1"/>
    <property type="molecule type" value="Genomic_DNA"/>
</dbReference>
<comment type="caution">
    <text evidence="3">The sequence shown here is derived from an EMBL/GenBank/DDBJ whole genome shotgun (WGS) entry which is preliminary data.</text>
</comment>
<feature type="domain" description="Signal transduction histidine kinase internal region" evidence="2">
    <location>
        <begin position="54"/>
        <end position="132"/>
    </location>
</feature>